<accession>A0A1M5BPJ9</accession>
<evidence type="ECO:0000256" key="2">
    <source>
        <dbReference type="ARBA" id="ARBA00022448"/>
    </source>
</evidence>
<keyword evidence="3" id="KW-0732">Signal</keyword>
<comment type="similarity">
    <text evidence="1">Belongs to the bacterial solute-binding protein 1 family.</text>
</comment>
<dbReference type="Pfam" id="PF13416">
    <property type="entry name" value="SBP_bac_8"/>
    <property type="match status" value="1"/>
</dbReference>
<evidence type="ECO:0000256" key="3">
    <source>
        <dbReference type="ARBA" id="ARBA00022729"/>
    </source>
</evidence>
<reference evidence="4 5" key="1">
    <citation type="submission" date="2016-11" db="EMBL/GenBank/DDBJ databases">
        <authorList>
            <person name="Jaros S."/>
            <person name="Januszkiewicz K."/>
            <person name="Wedrychowicz H."/>
        </authorList>
    </citation>
    <scope>NUCLEOTIDE SEQUENCE [LARGE SCALE GENOMIC DNA]</scope>
    <source>
        <strain evidence="4 5">DSM 17459</strain>
    </source>
</reference>
<protein>
    <submittedName>
        <fullName evidence="4">Multiple sugar transport system substrate-binding protein</fullName>
    </submittedName>
</protein>
<dbReference type="GO" id="GO:0042956">
    <property type="term" value="P:maltodextrin transmembrane transport"/>
    <property type="evidence" value="ECO:0007669"/>
    <property type="project" value="TreeGrafter"/>
</dbReference>
<dbReference type="PANTHER" id="PTHR30061">
    <property type="entry name" value="MALTOSE-BINDING PERIPLASMIC PROTEIN"/>
    <property type="match status" value="1"/>
</dbReference>
<dbReference type="GO" id="GO:1901982">
    <property type="term" value="F:maltose binding"/>
    <property type="evidence" value="ECO:0007669"/>
    <property type="project" value="TreeGrafter"/>
</dbReference>
<keyword evidence="5" id="KW-1185">Reference proteome</keyword>
<organism evidence="4 5">
    <name type="scientific">Lactonifactor longoviformis DSM 17459</name>
    <dbReference type="NCBI Taxonomy" id="1122155"/>
    <lineage>
        <taxon>Bacteria</taxon>
        <taxon>Bacillati</taxon>
        <taxon>Bacillota</taxon>
        <taxon>Clostridia</taxon>
        <taxon>Eubacteriales</taxon>
        <taxon>Clostridiaceae</taxon>
        <taxon>Lactonifactor</taxon>
    </lineage>
</organism>
<dbReference type="Proteomes" id="UP000184245">
    <property type="component" value="Unassembled WGS sequence"/>
</dbReference>
<evidence type="ECO:0000313" key="4">
    <source>
        <dbReference type="EMBL" id="SHF44543.1"/>
    </source>
</evidence>
<name>A0A1M5BPJ9_9CLOT</name>
<dbReference type="PROSITE" id="PS51257">
    <property type="entry name" value="PROKAR_LIPOPROTEIN"/>
    <property type="match status" value="1"/>
</dbReference>
<dbReference type="CDD" id="cd13585">
    <property type="entry name" value="PBP2_TMBP_like"/>
    <property type="match status" value="1"/>
</dbReference>
<evidence type="ECO:0000256" key="1">
    <source>
        <dbReference type="ARBA" id="ARBA00008520"/>
    </source>
</evidence>
<dbReference type="PROSITE" id="PS01037">
    <property type="entry name" value="SBP_BACTERIAL_1"/>
    <property type="match status" value="1"/>
</dbReference>
<dbReference type="EMBL" id="FQVI01000029">
    <property type="protein sequence ID" value="SHF44543.1"/>
    <property type="molecule type" value="Genomic_DNA"/>
</dbReference>
<dbReference type="GO" id="GO:0015768">
    <property type="term" value="P:maltose transport"/>
    <property type="evidence" value="ECO:0007669"/>
    <property type="project" value="TreeGrafter"/>
</dbReference>
<dbReference type="InterPro" id="IPR006061">
    <property type="entry name" value="SBP_1_CS"/>
</dbReference>
<dbReference type="SUPFAM" id="SSF53850">
    <property type="entry name" value="Periplasmic binding protein-like II"/>
    <property type="match status" value="1"/>
</dbReference>
<dbReference type="Gene3D" id="3.40.190.10">
    <property type="entry name" value="Periplasmic binding protein-like II"/>
    <property type="match status" value="2"/>
</dbReference>
<evidence type="ECO:0000313" key="5">
    <source>
        <dbReference type="Proteomes" id="UP000184245"/>
    </source>
</evidence>
<proteinExistence type="inferred from homology"/>
<gene>
    <name evidence="4" type="ORF">SAMN02745158_03759</name>
</gene>
<dbReference type="InterPro" id="IPR006059">
    <property type="entry name" value="SBP"/>
</dbReference>
<sequence>MTTERCSEERGIMKRLHMCIGLAATLFAGMLTGCRGGDDSPEKEREREKIEIWTYFETDAQCSALEKVISGFNQSQNSYEASWKYVPMTEFTKKLSMAYTEKALPDVAIIDNPDMSAFIKMGLFEDITGFLKKLGVKKDYYPSLVETVSYGSHMYGLPMNCSNAALIYNKAMLEEKNIDPPETWEELEQAAGALSTESCSGFLMSAVEGEQGAFQILPWILSTGENTSEIGGEGTEKALAFLKRMIDNNYMAGDCINMSQNDVGRVFAEGGAAMMENGPWVLPMLEEKGIAYGVSPLPVDKNSSVIVGGENMGILKGKNVEGAKKFLEYYNQDQVMRAFCLEAQILPAKINIEIPEDTNLQVFKEQMAGAVVRSSIPSWNVLSKQLSQSVYQMVAEQKSPKEAAGMLDVRK</sequence>
<dbReference type="AlphaFoldDB" id="A0A1M5BPJ9"/>
<dbReference type="GO" id="GO:0055052">
    <property type="term" value="C:ATP-binding cassette (ABC) transporter complex, substrate-binding subunit-containing"/>
    <property type="evidence" value="ECO:0007669"/>
    <property type="project" value="TreeGrafter"/>
</dbReference>
<dbReference type="GO" id="GO:0055085">
    <property type="term" value="P:transmembrane transport"/>
    <property type="evidence" value="ECO:0007669"/>
    <property type="project" value="InterPro"/>
</dbReference>
<dbReference type="PANTHER" id="PTHR30061:SF50">
    <property type="entry name" value="MALTOSE_MALTODEXTRIN-BINDING PERIPLASMIC PROTEIN"/>
    <property type="match status" value="1"/>
</dbReference>
<dbReference type="STRING" id="1122155.SAMN02745158_03759"/>
<keyword evidence="2" id="KW-0813">Transport</keyword>
<keyword evidence="4" id="KW-0762">Sugar transport</keyword>